<dbReference type="Proteomes" id="UP001501411">
    <property type="component" value="Unassembled WGS sequence"/>
</dbReference>
<accession>A0ABP9BIA4</accession>
<feature type="domain" description="SMP-30/Gluconolactonase/LRE-like region" evidence="2">
    <location>
        <begin position="29"/>
        <end position="267"/>
    </location>
</feature>
<evidence type="ECO:0000313" key="4">
    <source>
        <dbReference type="Proteomes" id="UP001501411"/>
    </source>
</evidence>
<keyword evidence="1" id="KW-0378">Hydrolase</keyword>
<dbReference type="SUPFAM" id="SSF63829">
    <property type="entry name" value="Calcium-dependent phosphotriesterase"/>
    <property type="match status" value="1"/>
</dbReference>
<dbReference type="InterPro" id="IPR051262">
    <property type="entry name" value="SMP-30/CGR1_Lactonase"/>
</dbReference>
<dbReference type="InterPro" id="IPR011042">
    <property type="entry name" value="6-blade_b-propeller_TolB-like"/>
</dbReference>
<organism evidence="3 4">
    <name type="scientific">Olivibacter ginsenosidimutans</name>
    <dbReference type="NCBI Taxonomy" id="1176537"/>
    <lineage>
        <taxon>Bacteria</taxon>
        <taxon>Pseudomonadati</taxon>
        <taxon>Bacteroidota</taxon>
        <taxon>Sphingobacteriia</taxon>
        <taxon>Sphingobacteriales</taxon>
        <taxon>Sphingobacteriaceae</taxon>
        <taxon>Olivibacter</taxon>
    </lineage>
</organism>
<dbReference type="PANTHER" id="PTHR47572">
    <property type="entry name" value="LIPOPROTEIN-RELATED"/>
    <property type="match status" value="1"/>
</dbReference>
<reference evidence="4" key="1">
    <citation type="journal article" date="2019" name="Int. J. Syst. Evol. Microbiol.">
        <title>The Global Catalogue of Microorganisms (GCM) 10K type strain sequencing project: providing services to taxonomists for standard genome sequencing and annotation.</title>
        <authorList>
            <consortium name="The Broad Institute Genomics Platform"/>
            <consortium name="The Broad Institute Genome Sequencing Center for Infectious Disease"/>
            <person name="Wu L."/>
            <person name="Ma J."/>
        </authorList>
    </citation>
    <scope>NUCLEOTIDE SEQUENCE [LARGE SCALE GENOMIC DNA]</scope>
    <source>
        <strain evidence="4">JCM 18200</strain>
    </source>
</reference>
<evidence type="ECO:0000313" key="3">
    <source>
        <dbReference type="EMBL" id="GAA4795829.1"/>
    </source>
</evidence>
<dbReference type="EMBL" id="BAABIQ010000037">
    <property type="protein sequence ID" value="GAA4795829.1"/>
    <property type="molecule type" value="Genomic_DNA"/>
</dbReference>
<gene>
    <name evidence="3" type="ORF">GCM10023231_25310</name>
</gene>
<keyword evidence="4" id="KW-1185">Reference proteome</keyword>
<protein>
    <submittedName>
        <fullName evidence="3">SMP-30/gluconolactonase/LRE family protein</fullName>
    </submittedName>
</protein>
<dbReference type="Pfam" id="PF08450">
    <property type="entry name" value="SGL"/>
    <property type="match status" value="1"/>
</dbReference>
<name>A0ABP9BIA4_9SPHI</name>
<dbReference type="PANTHER" id="PTHR47572:SF4">
    <property type="entry name" value="LACTONASE DRP35"/>
    <property type="match status" value="1"/>
</dbReference>
<dbReference type="InterPro" id="IPR013658">
    <property type="entry name" value="SGL"/>
</dbReference>
<sequence>MAQQADSLITHGITDTSAQLKLVKDGFRFTEGPAVDREGNIYFTDQPNNRIWKYDIKGELTIFMENAGRANGLFFDKKGNLIACADEHDELWRIQKNGKVEKLVNNYQDTLLNGPNDVWVAPTGVIYFTDPYYQRDYWKRTSPDLKVEALYSYQENGKVTRLDANFKRPNGIIGTPDGKYLYVADIDDNKTYQYTIQKDGSLTNKTLFVAQGSDGMTIDRAGNLYLTGNGITVYNTRGEKIAHIPVPNRTSNVCFGGKQRDLLFITARDKVFTLKMNVKGVK</sequence>
<evidence type="ECO:0000256" key="1">
    <source>
        <dbReference type="ARBA" id="ARBA00022801"/>
    </source>
</evidence>
<proteinExistence type="predicted"/>
<dbReference type="Gene3D" id="2.120.10.30">
    <property type="entry name" value="TolB, C-terminal domain"/>
    <property type="match status" value="1"/>
</dbReference>
<evidence type="ECO:0000259" key="2">
    <source>
        <dbReference type="Pfam" id="PF08450"/>
    </source>
</evidence>
<comment type="caution">
    <text evidence="3">The sequence shown here is derived from an EMBL/GenBank/DDBJ whole genome shotgun (WGS) entry which is preliminary data.</text>
</comment>